<dbReference type="GO" id="GO:0030527">
    <property type="term" value="F:structural constituent of chromatin"/>
    <property type="evidence" value="ECO:0007669"/>
    <property type="project" value="TreeGrafter"/>
</dbReference>
<evidence type="ECO:0000256" key="1">
    <source>
        <dbReference type="SAM" id="Coils"/>
    </source>
</evidence>
<gene>
    <name evidence="4" type="primary">Lmntd2</name>
</gene>
<evidence type="ECO:0000313" key="5">
    <source>
        <dbReference type="Proteomes" id="UP000694385"/>
    </source>
</evidence>
<dbReference type="GeneTree" id="ENSGT00390000012150"/>
<dbReference type="AlphaFoldDB" id="A0A8C5P3H7"/>
<reference evidence="4" key="1">
    <citation type="submission" date="2025-08" db="UniProtKB">
        <authorList>
            <consortium name="Ensembl"/>
        </authorList>
    </citation>
    <scope>IDENTIFICATION</scope>
</reference>
<dbReference type="PANTHER" id="PTHR19956:SF5">
    <property type="entry name" value="LAMIN TAIL DOMAIN-CONTAINING PROTEIN 2"/>
    <property type="match status" value="1"/>
</dbReference>
<evidence type="ECO:0000259" key="3">
    <source>
        <dbReference type="PROSITE" id="PS51841"/>
    </source>
</evidence>
<dbReference type="Proteomes" id="UP000694385">
    <property type="component" value="Unassembled WGS sequence"/>
</dbReference>
<keyword evidence="1" id="KW-0175">Coiled coil</keyword>
<evidence type="ECO:0000313" key="4">
    <source>
        <dbReference type="Ensembl" id="ENSJJAP00000020303.1"/>
    </source>
</evidence>
<accession>A0A8C5P3H7</accession>
<feature type="region of interest" description="Disordered" evidence="2">
    <location>
        <begin position="503"/>
        <end position="594"/>
    </location>
</feature>
<feature type="compositionally biased region" description="Acidic residues" evidence="2">
    <location>
        <begin position="510"/>
        <end position="519"/>
    </location>
</feature>
<sequence>MAPKSCQETEEEQVPLAPADEDLQPSAGTSTDRVDPSCPQDIKPPSTLTPVDGLIKPQGLAPETLDPRTLNLLWKQRELEIQALRCAIQNGQKAWHSHILQEVAGIPPERSIAPPTRNYNSQNKSLQNQVQRLTLELKTQKEQAQLQEKERLEEQLRQNVSRIQQLEAELQSFQKSCLLQLARSSWVGCRLRSQTGSVEVVTAEILKDLNDSSGSDESPTTGENFRLEDVDWNSIAHRYPNLFSNFSSDHKQNHHPTLPLDPLDTQDSDSSCKYVEKAGKSLEWSTLPLVDNSSSGGANSDSSSCQLAQPSKEKMTGHLPQRTGSDSSEQMQACTRNFSGQVEDLRKSHSDGPSKTVLVSYSALLPRPSPAGCSVKIVAVSHRKKFIRMLNQSRVETVDLGGFVLQQLVRDCPVCMYRFPPATLLAPGHHITVWGEGTCKTKPQPIVPLGQDAFHFQSSRGCVTLLVNTQGQVVSEHHDPPRVAEGLSILDNTDWSIDCFPLAEARPDADPDPDPDPEPDTWRRRPPSPRKGRVQEARARPGPSQRSLSRGGPRPPGTPRPTKTRGVSPPRSTGRPLHPGEVPAQPGSTKLETSELLPALPGERRGCRGARGRLIPQACRKSVDRSCPMVALSVQNTAESKYGFRFLCYPPISEEVCRRL</sequence>
<dbReference type="SUPFAM" id="SSF74853">
    <property type="entry name" value="Lamin A/C globular tail domain"/>
    <property type="match status" value="1"/>
</dbReference>
<feature type="compositionally biased region" description="Low complexity" evidence="2">
    <location>
        <begin position="292"/>
        <end position="304"/>
    </location>
</feature>
<feature type="region of interest" description="Disordered" evidence="2">
    <location>
        <begin position="292"/>
        <end position="332"/>
    </location>
</feature>
<dbReference type="InterPro" id="IPR052877">
    <property type="entry name" value="Lamin_tail_domain"/>
</dbReference>
<dbReference type="InterPro" id="IPR001322">
    <property type="entry name" value="Lamin_tail_dom"/>
</dbReference>
<organism evidence="4 5">
    <name type="scientific">Jaculus jaculus</name>
    <name type="common">Lesser Egyptian jerboa</name>
    <dbReference type="NCBI Taxonomy" id="51337"/>
    <lineage>
        <taxon>Eukaryota</taxon>
        <taxon>Metazoa</taxon>
        <taxon>Chordata</taxon>
        <taxon>Craniata</taxon>
        <taxon>Vertebrata</taxon>
        <taxon>Euteleostomi</taxon>
        <taxon>Mammalia</taxon>
        <taxon>Eutheria</taxon>
        <taxon>Euarchontoglires</taxon>
        <taxon>Glires</taxon>
        <taxon>Rodentia</taxon>
        <taxon>Myomorpha</taxon>
        <taxon>Dipodoidea</taxon>
        <taxon>Dipodidae</taxon>
        <taxon>Dipodinae</taxon>
        <taxon>Jaculus</taxon>
    </lineage>
</organism>
<feature type="region of interest" description="Disordered" evidence="2">
    <location>
        <begin position="249"/>
        <end position="272"/>
    </location>
</feature>
<dbReference type="Ensembl" id="ENSJJAT00000026849.1">
    <property type="protein sequence ID" value="ENSJJAP00000020303.1"/>
    <property type="gene ID" value="ENSJJAG00000021012.1"/>
</dbReference>
<dbReference type="OMA" id="HLTVWGE"/>
<feature type="compositionally biased region" description="Polar residues" evidence="2">
    <location>
        <begin position="322"/>
        <end position="332"/>
    </location>
</feature>
<evidence type="ECO:0000256" key="2">
    <source>
        <dbReference type="SAM" id="MobiDB-lite"/>
    </source>
</evidence>
<feature type="compositionally biased region" description="Low complexity" evidence="2">
    <location>
        <begin position="540"/>
        <end position="552"/>
    </location>
</feature>
<feature type="compositionally biased region" description="Acidic residues" evidence="2">
    <location>
        <begin position="8"/>
        <end position="23"/>
    </location>
</feature>
<dbReference type="PROSITE" id="PS51841">
    <property type="entry name" value="LTD"/>
    <property type="match status" value="1"/>
</dbReference>
<dbReference type="Pfam" id="PF00932">
    <property type="entry name" value="LTD"/>
    <property type="match status" value="1"/>
</dbReference>
<keyword evidence="5" id="KW-1185">Reference proteome</keyword>
<name>A0A8C5P3H7_JACJA</name>
<proteinExistence type="predicted"/>
<dbReference type="InterPro" id="IPR036415">
    <property type="entry name" value="Lamin_tail_dom_sf"/>
</dbReference>
<reference evidence="4" key="2">
    <citation type="submission" date="2025-09" db="UniProtKB">
        <authorList>
            <consortium name="Ensembl"/>
        </authorList>
    </citation>
    <scope>IDENTIFICATION</scope>
</reference>
<feature type="domain" description="LTD" evidence="3">
    <location>
        <begin position="362"/>
        <end position="482"/>
    </location>
</feature>
<dbReference type="PANTHER" id="PTHR19956">
    <property type="entry name" value="LAMIN TAIL DOMAIN-CONTAINING PROTEIN 2"/>
    <property type="match status" value="1"/>
</dbReference>
<dbReference type="GO" id="GO:0005638">
    <property type="term" value="C:lamin filament"/>
    <property type="evidence" value="ECO:0007669"/>
    <property type="project" value="TreeGrafter"/>
</dbReference>
<feature type="coiled-coil region" evidence="1">
    <location>
        <begin position="116"/>
        <end position="176"/>
    </location>
</feature>
<protein>
    <submittedName>
        <fullName evidence="4">Lamin tail domain containing 2</fullName>
    </submittedName>
</protein>
<feature type="region of interest" description="Disordered" evidence="2">
    <location>
        <begin position="1"/>
        <end position="62"/>
    </location>
</feature>
<dbReference type="Gene3D" id="2.60.40.1260">
    <property type="entry name" value="Lamin Tail domain"/>
    <property type="match status" value="1"/>
</dbReference>